<accession>A0ABR6GL62</accession>
<dbReference type="CDD" id="cd13671">
    <property type="entry name" value="PBP2_TRAP_SBP_like_3"/>
    <property type="match status" value="1"/>
</dbReference>
<dbReference type="PANTHER" id="PTHR33376">
    <property type="match status" value="1"/>
</dbReference>
<gene>
    <name evidence="2" type="ORF">FHS28_000207</name>
</gene>
<dbReference type="NCBIfam" id="NF037995">
    <property type="entry name" value="TRAP_S1"/>
    <property type="match status" value="1"/>
</dbReference>
<dbReference type="PIRSF" id="PIRSF006470">
    <property type="entry name" value="DctB"/>
    <property type="match status" value="1"/>
</dbReference>
<proteinExistence type="predicted"/>
<keyword evidence="1" id="KW-0732">Signal</keyword>
<keyword evidence="2" id="KW-0675">Receptor</keyword>
<dbReference type="Proteomes" id="UP000574369">
    <property type="component" value="Unassembled WGS sequence"/>
</dbReference>
<organism evidence="2 3">
    <name type="scientific">Roseateles terrae</name>
    <dbReference type="NCBI Taxonomy" id="431060"/>
    <lineage>
        <taxon>Bacteria</taxon>
        <taxon>Pseudomonadati</taxon>
        <taxon>Pseudomonadota</taxon>
        <taxon>Betaproteobacteria</taxon>
        <taxon>Burkholderiales</taxon>
        <taxon>Sphaerotilaceae</taxon>
        <taxon>Roseateles</taxon>
    </lineage>
</organism>
<dbReference type="InterPro" id="IPR038404">
    <property type="entry name" value="TRAP_DctP_sf"/>
</dbReference>
<evidence type="ECO:0000313" key="3">
    <source>
        <dbReference type="Proteomes" id="UP000574369"/>
    </source>
</evidence>
<dbReference type="PANTHER" id="PTHR33376:SF2">
    <property type="entry name" value="DICARBOXYLATE-BINDING PERIPLASMIC PROTEIN"/>
    <property type="match status" value="1"/>
</dbReference>
<dbReference type="EMBL" id="JACHXO010000001">
    <property type="protein sequence ID" value="MBB3192842.1"/>
    <property type="molecule type" value="Genomic_DNA"/>
</dbReference>
<dbReference type="NCBIfam" id="TIGR00787">
    <property type="entry name" value="dctP"/>
    <property type="match status" value="1"/>
</dbReference>
<name>A0ABR6GL62_9BURK</name>
<evidence type="ECO:0000256" key="1">
    <source>
        <dbReference type="ARBA" id="ARBA00022729"/>
    </source>
</evidence>
<dbReference type="InterPro" id="IPR004682">
    <property type="entry name" value="TRAP_DctP"/>
</dbReference>
<sequence>MHSTGTDRRPALLATPPSTPLKRLWRGGLTLALACTAAMPALAVEFRSADVHNSDDYPTVAAVRHMSDLLAQRSGGKYKIKVFNKSALGTEKETLDQLKIGALEMNRVNISSLNSLCPKSLVPTMPFLFHSVSHMRKVLDGPVGEEILKGCESQGMIGLAFYDSGSRSIYAKKPVRSPADAKGLKIRVQQSELWVAIVSAIGANATPMPTSEIYTALKTGLIDAAENNIPSYAGFKHYEAVKVFSLTEHSMAPEVLLMSKLVWDKLSKADQDLFRAAARDSVAFQRKKWDDQEAKDRDMVVKAGSQIVTDVDKAAFKAAMSPVYARFINTPDLQRLVKAVQDTQ</sequence>
<dbReference type="InterPro" id="IPR018389">
    <property type="entry name" value="DctP_fam"/>
</dbReference>
<comment type="caution">
    <text evidence="2">The sequence shown here is derived from an EMBL/GenBank/DDBJ whole genome shotgun (WGS) entry which is preliminary data.</text>
</comment>
<keyword evidence="3" id="KW-1185">Reference proteome</keyword>
<protein>
    <submittedName>
        <fullName evidence="2">Tripartite ATP-independent transporter DctP family solute receptor</fullName>
    </submittedName>
</protein>
<reference evidence="2 3" key="1">
    <citation type="submission" date="2020-08" db="EMBL/GenBank/DDBJ databases">
        <title>Genomic Encyclopedia of Type Strains, Phase III (KMG-III): the genomes of soil and plant-associated and newly described type strains.</title>
        <authorList>
            <person name="Whitman W."/>
        </authorList>
    </citation>
    <scope>NUCLEOTIDE SEQUENCE [LARGE SCALE GENOMIC DNA]</scope>
    <source>
        <strain evidence="2 3">CECT 7247</strain>
    </source>
</reference>
<evidence type="ECO:0000313" key="2">
    <source>
        <dbReference type="EMBL" id="MBB3192842.1"/>
    </source>
</evidence>
<dbReference type="Gene3D" id="3.40.190.170">
    <property type="entry name" value="Bacterial extracellular solute-binding protein, family 7"/>
    <property type="match status" value="1"/>
</dbReference>
<dbReference type="Pfam" id="PF03480">
    <property type="entry name" value="DctP"/>
    <property type="match status" value="1"/>
</dbReference>